<dbReference type="InterPro" id="IPR012657">
    <property type="entry name" value="23S_rRNA-intervening_sequence"/>
</dbReference>
<proteinExistence type="predicted"/>
<dbReference type="PANTHER" id="PTHR38471">
    <property type="entry name" value="FOUR HELIX BUNDLE PROTEIN"/>
    <property type="match status" value="1"/>
</dbReference>
<dbReference type="SUPFAM" id="SSF158446">
    <property type="entry name" value="IVS-encoded protein-like"/>
    <property type="match status" value="1"/>
</dbReference>
<dbReference type="InterPro" id="IPR036583">
    <property type="entry name" value="23S_rRNA_IVS_sf"/>
</dbReference>
<evidence type="ECO:0000313" key="1">
    <source>
        <dbReference type="EMBL" id="MBO0949709.1"/>
    </source>
</evidence>
<dbReference type="NCBIfam" id="TIGR02436">
    <property type="entry name" value="four helix bundle protein"/>
    <property type="match status" value="1"/>
</dbReference>
<gene>
    <name evidence="1" type="ORF">J2I46_14025</name>
</gene>
<sequence>MATIRRFEDLLCWQKSRELCSLIYTMTKAPQFASDFSLIDQIRRSSGSVMDNIAEGYERDGAKELVHFLSIDKGSLGEVRSQLYRALDQQYISQTEFNVAYNLTLETIRIISGFMSYVRTSGYKGTKFKVEEQPLSYSLL</sequence>
<dbReference type="Gene3D" id="1.20.1440.60">
    <property type="entry name" value="23S rRNA-intervening sequence"/>
    <property type="match status" value="1"/>
</dbReference>
<organism evidence="1 2">
    <name type="scientific">Fibrella forsythiae</name>
    <dbReference type="NCBI Taxonomy" id="2817061"/>
    <lineage>
        <taxon>Bacteria</taxon>
        <taxon>Pseudomonadati</taxon>
        <taxon>Bacteroidota</taxon>
        <taxon>Cytophagia</taxon>
        <taxon>Cytophagales</taxon>
        <taxon>Spirosomataceae</taxon>
        <taxon>Fibrella</taxon>
    </lineage>
</organism>
<accession>A0ABS3JKF6</accession>
<dbReference type="Pfam" id="PF05635">
    <property type="entry name" value="23S_rRNA_IVP"/>
    <property type="match status" value="1"/>
</dbReference>
<keyword evidence="2" id="KW-1185">Reference proteome</keyword>
<reference evidence="1 2" key="1">
    <citation type="submission" date="2021-03" db="EMBL/GenBank/DDBJ databases">
        <title>Fibrella sp. HMF5405 genome sequencing and assembly.</title>
        <authorList>
            <person name="Kang H."/>
            <person name="Kim H."/>
            <person name="Bae S."/>
            <person name="Joh K."/>
        </authorList>
    </citation>
    <scope>NUCLEOTIDE SEQUENCE [LARGE SCALE GENOMIC DNA]</scope>
    <source>
        <strain evidence="1 2">HMF5405</strain>
    </source>
</reference>
<dbReference type="CDD" id="cd16377">
    <property type="entry name" value="23S_rRNA_IVP_like"/>
    <property type="match status" value="1"/>
</dbReference>
<comment type="caution">
    <text evidence="1">The sequence shown here is derived from an EMBL/GenBank/DDBJ whole genome shotgun (WGS) entry which is preliminary data.</text>
</comment>
<dbReference type="RefSeq" id="WP_207329700.1">
    <property type="nucleotide sequence ID" value="NZ_JAFMYW010000003.1"/>
</dbReference>
<dbReference type="Proteomes" id="UP000664628">
    <property type="component" value="Unassembled WGS sequence"/>
</dbReference>
<dbReference type="EMBL" id="JAFMYW010000003">
    <property type="protein sequence ID" value="MBO0949709.1"/>
    <property type="molecule type" value="Genomic_DNA"/>
</dbReference>
<name>A0ABS3JKF6_9BACT</name>
<evidence type="ECO:0000313" key="2">
    <source>
        <dbReference type="Proteomes" id="UP000664628"/>
    </source>
</evidence>
<dbReference type="PANTHER" id="PTHR38471:SF2">
    <property type="entry name" value="FOUR HELIX BUNDLE PROTEIN"/>
    <property type="match status" value="1"/>
</dbReference>
<protein>
    <submittedName>
        <fullName evidence="1">Four helix bundle protein</fullName>
    </submittedName>
</protein>